<proteinExistence type="predicted"/>
<sequence length="195" mass="20913">MIEVRRASSVEEVMVAIDVLDRIFGAHEGWNATRDRNIEAYGADPALLAIALDEGCVVGAVGSDGAGTVTAVGVDPAYRGHGIARQLLGEAEDTLRQRGAHSVGLGAVDDAVDFYLRCGYVPQLLVQFRSEVESPQSIVQELLTGPLRDHEVSQTEFQGSPQLWVQVDTVDFTFKGQIEAVAPGTVAGYIMSKEL</sequence>
<dbReference type="AlphaFoldDB" id="A0A927RM82"/>
<dbReference type="EMBL" id="JADBEM010000001">
    <property type="protein sequence ID" value="MBE1609931.1"/>
    <property type="molecule type" value="Genomic_DNA"/>
</dbReference>
<dbReference type="SUPFAM" id="SSF55729">
    <property type="entry name" value="Acyl-CoA N-acyltransferases (Nat)"/>
    <property type="match status" value="1"/>
</dbReference>
<dbReference type="InterPro" id="IPR016181">
    <property type="entry name" value="Acyl_CoA_acyltransferase"/>
</dbReference>
<dbReference type="Proteomes" id="UP000638648">
    <property type="component" value="Unassembled WGS sequence"/>
</dbReference>
<feature type="domain" description="N-acetyltransferase" evidence="3">
    <location>
        <begin position="2"/>
        <end position="139"/>
    </location>
</feature>
<name>A0A927RM82_9ACTN</name>
<keyword evidence="5" id="KW-1185">Reference proteome</keyword>
<evidence type="ECO:0000313" key="4">
    <source>
        <dbReference type="EMBL" id="MBE1609931.1"/>
    </source>
</evidence>
<dbReference type="InterPro" id="IPR050680">
    <property type="entry name" value="YpeA/RimI_acetyltransf"/>
</dbReference>
<dbReference type="RefSeq" id="WP_192753403.1">
    <property type="nucleotide sequence ID" value="NZ_BAABJL010000141.1"/>
</dbReference>
<dbReference type="Gene3D" id="3.40.630.30">
    <property type="match status" value="1"/>
</dbReference>
<organism evidence="4 5">
    <name type="scientific">Actinopolymorpha pittospori</name>
    <dbReference type="NCBI Taxonomy" id="648752"/>
    <lineage>
        <taxon>Bacteria</taxon>
        <taxon>Bacillati</taxon>
        <taxon>Actinomycetota</taxon>
        <taxon>Actinomycetes</taxon>
        <taxon>Propionibacteriales</taxon>
        <taxon>Actinopolymorphaceae</taxon>
        <taxon>Actinopolymorpha</taxon>
    </lineage>
</organism>
<dbReference type="Pfam" id="PF00583">
    <property type="entry name" value="Acetyltransf_1"/>
    <property type="match status" value="1"/>
</dbReference>
<evidence type="ECO:0000313" key="5">
    <source>
        <dbReference type="Proteomes" id="UP000638648"/>
    </source>
</evidence>
<dbReference type="InterPro" id="IPR000182">
    <property type="entry name" value="GNAT_dom"/>
</dbReference>
<keyword evidence="2" id="KW-0012">Acyltransferase</keyword>
<protein>
    <submittedName>
        <fullName evidence="4">GNAT superfamily N-acetyltransferase</fullName>
    </submittedName>
</protein>
<gene>
    <name evidence="4" type="ORF">HEB94_006779</name>
</gene>
<keyword evidence="1" id="KW-0808">Transferase</keyword>
<dbReference type="GO" id="GO:0016747">
    <property type="term" value="F:acyltransferase activity, transferring groups other than amino-acyl groups"/>
    <property type="evidence" value="ECO:0007669"/>
    <property type="project" value="InterPro"/>
</dbReference>
<dbReference type="PANTHER" id="PTHR43420">
    <property type="entry name" value="ACETYLTRANSFERASE"/>
    <property type="match status" value="1"/>
</dbReference>
<dbReference type="CDD" id="cd04301">
    <property type="entry name" value="NAT_SF"/>
    <property type="match status" value="1"/>
</dbReference>
<dbReference type="PROSITE" id="PS51186">
    <property type="entry name" value="GNAT"/>
    <property type="match status" value="1"/>
</dbReference>
<evidence type="ECO:0000256" key="1">
    <source>
        <dbReference type="ARBA" id="ARBA00022679"/>
    </source>
</evidence>
<accession>A0A927RM82</accession>
<comment type="caution">
    <text evidence="4">The sequence shown here is derived from an EMBL/GenBank/DDBJ whole genome shotgun (WGS) entry which is preliminary data.</text>
</comment>
<dbReference type="PANTHER" id="PTHR43420:SF12">
    <property type="entry name" value="N-ACETYLTRANSFERASE DOMAIN-CONTAINING PROTEIN"/>
    <property type="match status" value="1"/>
</dbReference>
<evidence type="ECO:0000259" key="3">
    <source>
        <dbReference type="PROSITE" id="PS51186"/>
    </source>
</evidence>
<reference evidence="4" key="1">
    <citation type="submission" date="2020-10" db="EMBL/GenBank/DDBJ databases">
        <title>Sequencing the genomes of 1000 actinobacteria strains.</title>
        <authorList>
            <person name="Klenk H.-P."/>
        </authorList>
    </citation>
    <scope>NUCLEOTIDE SEQUENCE</scope>
    <source>
        <strain evidence="4">DSM 45354</strain>
    </source>
</reference>
<evidence type="ECO:0000256" key="2">
    <source>
        <dbReference type="ARBA" id="ARBA00023315"/>
    </source>
</evidence>